<dbReference type="SUPFAM" id="SSF52047">
    <property type="entry name" value="RNI-like"/>
    <property type="match status" value="1"/>
</dbReference>
<sequence>MNHRVVIKKRKADHGGAEEDASEQPDPDLISNLPDCVLGTIVSLLGAEDGARTAALARRWRHVWRDAAPLNLDDPLPNVADDDLRVQRISQILSAHPGPTRRVAFRSLRLGLNVLHYDAWFRLPLLDAIQELVLCFRVDVGYPRLPVSALRFAAALRVLDVRHCRFPAASSGVSPAFPCLTDLSLCEVVVDAELLEGIFSNSPGIDTMKLLNSFGHRRLRVSNLPRLRRLAVAVKRCFNLSLRKEEEIELNDLVVEDAVSLEQLVLDQIDQGPSVDITGATKLKVLGYLQTGFPVFDHGNLVFNKGTLPVSPGKQLSTVRTLALDVAKLNLKQVVDFLSYFPSIEKLHIKIESQWMSMESTGVFYAPVTPIECLDRSLKIIELQPYNGYVSHAEFAKFFIQRAKVLELMKFGGCGGHSPRWVQQQRTQFSECKASRCAQFSFGHEIESPNWMEDCFTGDDPFSKK</sequence>
<dbReference type="Pfam" id="PF08387">
    <property type="entry name" value="FBD"/>
    <property type="match status" value="1"/>
</dbReference>
<accession>A0A5J9W833</accession>
<dbReference type="InterPro" id="IPR053781">
    <property type="entry name" value="F-box_AtFBL13-like"/>
</dbReference>
<proteinExistence type="predicted"/>
<dbReference type="Gramene" id="TVU44136">
    <property type="protein sequence ID" value="TVU44136"/>
    <property type="gene ID" value="EJB05_03569"/>
</dbReference>
<dbReference type="Pfam" id="PF24758">
    <property type="entry name" value="LRR_At5g56370"/>
    <property type="match status" value="1"/>
</dbReference>
<evidence type="ECO:0000259" key="3">
    <source>
        <dbReference type="Pfam" id="PF24758"/>
    </source>
</evidence>
<dbReference type="Gene3D" id="3.80.10.10">
    <property type="entry name" value="Ribonuclease Inhibitor"/>
    <property type="match status" value="1"/>
</dbReference>
<protein>
    <submittedName>
        <fullName evidence="4">Uncharacterized protein</fullName>
    </submittedName>
</protein>
<reference evidence="4 5" key="1">
    <citation type="journal article" date="2019" name="Sci. Rep.">
        <title>A high-quality genome of Eragrostis curvula grass provides insights into Poaceae evolution and supports new strategies to enhance forage quality.</title>
        <authorList>
            <person name="Carballo J."/>
            <person name="Santos B.A.C.M."/>
            <person name="Zappacosta D."/>
            <person name="Garbus I."/>
            <person name="Selva J.P."/>
            <person name="Gallo C.A."/>
            <person name="Diaz A."/>
            <person name="Albertini E."/>
            <person name="Caccamo M."/>
            <person name="Echenique V."/>
        </authorList>
    </citation>
    <scope>NUCLEOTIDE SEQUENCE [LARGE SCALE GENOMIC DNA]</scope>
    <source>
        <strain evidence="5">cv. Victoria</strain>
        <tissue evidence="4">Leaf</tissue>
    </source>
</reference>
<dbReference type="InterPro" id="IPR006566">
    <property type="entry name" value="FBD"/>
</dbReference>
<evidence type="ECO:0000313" key="5">
    <source>
        <dbReference type="Proteomes" id="UP000324897"/>
    </source>
</evidence>
<name>A0A5J9W833_9POAL</name>
<organism evidence="4 5">
    <name type="scientific">Eragrostis curvula</name>
    <name type="common">weeping love grass</name>
    <dbReference type="NCBI Taxonomy" id="38414"/>
    <lineage>
        <taxon>Eukaryota</taxon>
        <taxon>Viridiplantae</taxon>
        <taxon>Streptophyta</taxon>
        <taxon>Embryophyta</taxon>
        <taxon>Tracheophyta</taxon>
        <taxon>Spermatophyta</taxon>
        <taxon>Magnoliopsida</taxon>
        <taxon>Liliopsida</taxon>
        <taxon>Poales</taxon>
        <taxon>Poaceae</taxon>
        <taxon>PACMAD clade</taxon>
        <taxon>Chloridoideae</taxon>
        <taxon>Eragrostideae</taxon>
        <taxon>Eragrostidinae</taxon>
        <taxon>Eragrostis</taxon>
    </lineage>
</organism>
<comment type="caution">
    <text evidence="4">The sequence shown here is derived from an EMBL/GenBank/DDBJ whole genome shotgun (WGS) entry which is preliminary data.</text>
</comment>
<evidence type="ECO:0000259" key="2">
    <source>
        <dbReference type="Pfam" id="PF08387"/>
    </source>
</evidence>
<dbReference type="SUPFAM" id="SSF81383">
    <property type="entry name" value="F-box domain"/>
    <property type="match status" value="1"/>
</dbReference>
<feature type="compositionally biased region" description="Basic residues" evidence="1">
    <location>
        <begin position="1"/>
        <end position="12"/>
    </location>
</feature>
<dbReference type="InterPro" id="IPR055411">
    <property type="entry name" value="LRR_FXL15/At3g58940/PEG3-like"/>
</dbReference>
<feature type="domain" description="F-box/LRR-repeat protein 15/At3g58940/PEG3-like LRR" evidence="3">
    <location>
        <begin position="118"/>
        <end position="349"/>
    </location>
</feature>
<gene>
    <name evidence="4" type="ORF">EJB05_03569</name>
</gene>
<feature type="region of interest" description="Disordered" evidence="1">
    <location>
        <begin position="1"/>
        <end position="28"/>
    </location>
</feature>
<dbReference type="InterPro" id="IPR055302">
    <property type="entry name" value="F-box_dom-containing"/>
</dbReference>
<dbReference type="PANTHER" id="PTHR32141:SF179">
    <property type="entry name" value="F-BOX DOMAIN-CONTAINING PROTEIN"/>
    <property type="match status" value="1"/>
</dbReference>
<dbReference type="CDD" id="cd22160">
    <property type="entry name" value="F-box_AtFBL13-like"/>
    <property type="match status" value="1"/>
</dbReference>
<evidence type="ECO:0000256" key="1">
    <source>
        <dbReference type="SAM" id="MobiDB-lite"/>
    </source>
</evidence>
<dbReference type="Proteomes" id="UP000324897">
    <property type="component" value="Chromosome 5"/>
</dbReference>
<dbReference type="OrthoDB" id="690805at2759"/>
<dbReference type="PANTHER" id="PTHR32141">
    <property type="match status" value="1"/>
</dbReference>
<feature type="domain" description="FBD" evidence="2">
    <location>
        <begin position="368"/>
        <end position="411"/>
    </location>
</feature>
<dbReference type="InterPro" id="IPR032675">
    <property type="entry name" value="LRR_dom_sf"/>
</dbReference>
<keyword evidence="5" id="KW-1185">Reference proteome</keyword>
<evidence type="ECO:0000313" key="4">
    <source>
        <dbReference type="EMBL" id="TVU44136.1"/>
    </source>
</evidence>
<dbReference type="EMBL" id="RWGY01000004">
    <property type="protein sequence ID" value="TVU44136.1"/>
    <property type="molecule type" value="Genomic_DNA"/>
</dbReference>
<dbReference type="InterPro" id="IPR036047">
    <property type="entry name" value="F-box-like_dom_sf"/>
</dbReference>
<dbReference type="AlphaFoldDB" id="A0A5J9W833"/>